<proteinExistence type="predicted"/>
<evidence type="ECO:0000313" key="2">
    <source>
        <dbReference type="Proteomes" id="UP000264217"/>
    </source>
</evidence>
<accession>A0A372NLT3</accession>
<organism evidence="1 2">
    <name type="scientific">Mucilaginibacter conchicola</name>
    <dbReference type="NCBI Taxonomy" id="2303333"/>
    <lineage>
        <taxon>Bacteria</taxon>
        <taxon>Pseudomonadati</taxon>
        <taxon>Bacteroidota</taxon>
        <taxon>Sphingobacteriia</taxon>
        <taxon>Sphingobacteriales</taxon>
        <taxon>Sphingobacteriaceae</taxon>
        <taxon>Mucilaginibacter</taxon>
    </lineage>
</organism>
<keyword evidence="2" id="KW-1185">Reference proteome</keyword>
<protein>
    <submittedName>
        <fullName evidence="1">Uncharacterized protein</fullName>
    </submittedName>
</protein>
<reference evidence="1 2" key="1">
    <citation type="submission" date="2018-08" db="EMBL/GenBank/DDBJ databases">
        <title>Mucilaginibacter sp. MYSH2.</title>
        <authorList>
            <person name="Seo T."/>
        </authorList>
    </citation>
    <scope>NUCLEOTIDE SEQUENCE [LARGE SCALE GENOMIC DNA]</scope>
    <source>
        <strain evidence="1 2">MYSH2</strain>
    </source>
</reference>
<dbReference type="EMBL" id="QWDC01000010">
    <property type="protein sequence ID" value="RFZ89894.1"/>
    <property type="molecule type" value="Genomic_DNA"/>
</dbReference>
<dbReference type="AlphaFoldDB" id="A0A372NLT3"/>
<evidence type="ECO:0000313" key="1">
    <source>
        <dbReference type="EMBL" id="RFZ89894.1"/>
    </source>
</evidence>
<gene>
    <name evidence="1" type="ORF">D0C36_24140</name>
</gene>
<name>A0A372NLT3_9SPHI</name>
<comment type="caution">
    <text evidence="1">The sequence shown here is derived from an EMBL/GenBank/DDBJ whole genome shotgun (WGS) entry which is preliminary data.</text>
</comment>
<dbReference type="Proteomes" id="UP000264217">
    <property type="component" value="Unassembled WGS sequence"/>
</dbReference>
<sequence>MKACKSNQKTINTPLTASFAWNPVTHDLFQILGSGFIYTMKSLRIEADQYGRESNRSRIDFLFQPAFLPETNCQHYY</sequence>